<proteinExistence type="predicted"/>
<name>A0ABY7QDY0_9ACTN</name>
<dbReference type="Gene3D" id="1.10.246.130">
    <property type="match status" value="1"/>
</dbReference>
<evidence type="ECO:0000313" key="2">
    <source>
        <dbReference type="Proteomes" id="UP001212821"/>
    </source>
</evidence>
<dbReference type="InterPro" id="IPR043137">
    <property type="entry name" value="GGT_ssub_C"/>
</dbReference>
<dbReference type="Pfam" id="PF01019">
    <property type="entry name" value="G_glu_transpept"/>
    <property type="match status" value="1"/>
</dbReference>
<dbReference type="RefSeq" id="WP_270149973.1">
    <property type="nucleotide sequence ID" value="NZ_CP115450.1"/>
</dbReference>
<dbReference type="Proteomes" id="UP001212821">
    <property type="component" value="Chromosome"/>
</dbReference>
<dbReference type="PANTHER" id="PTHR43881:SF1">
    <property type="entry name" value="GAMMA-GLUTAMYLTRANSPEPTIDASE (AFU_ORTHOLOGUE AFUA_4G13580)"/>
    <property type="match status" value="1"/>
</dbReference>
<dbReference type="EMBL" id="CP115450">
    <property type="protein sequence ID" value="WBP90910.1"/>
    <property type="molecule type" value="Genomic_DNA"/>
</dbReference>
<sequence length="602" mass="64576">MVMTRPELRGTFGAVSSTHWLASAAGMAMLETGGNAFDAAVAAGFVLQVVEPHLNGPGGDVPIIGFDARTGRASVICGQGPMPLAATPAAFHDLGLTRIPGSGVLPATVPGAFGAWLKLLEEHGTLTLRQVISPAIGYAADGYPLLPRAAEAIEVLAPLFREEWAESGRTYLVNGAPPAAGSRMRNPALASTYQRILREAEAAGAGREQQIRAAHAAFYSGFVAEAIDTHLRHTEILDATGRRHRGLLTGDDLARWMPPTENTTSYHYQGLEVHKPGPWSQGPVFLQQLALLEGFDLTAMGLDSADYLHTVTECAKLAYADREAWYGDPDFSDVPVTALLDRDYNEQRRKLIDDRAAAELRPGSPRGLEPRIPRLDGPEPPHGAEWQRQLSAGLPTVVPPVLARTEARGDTCCLTVTDRHGNTVAATPSGGWLKSSPVIPGLGFALGTRGQMAWLDQGHPNALAPGKRPRTTLSPTLVLADGRARLAFGTPGGDQQDQWTLGFFLAHVHFGLDLQRAVETLAFHSEHVPSSFTPRTSQPRTIRIERRCPDPVTAELRRRGHEVEPVPDWSLGKVCAVGSDPDAGLIRAAASPRGEQAYAIAR</sequence>
<evidence type="ECO:0000313" key="1">
    <source>
        <dbReference type="EMBL" id="WBP90910.1"/>
    </source>
</evidence>
<dbReference type="InterPro" id="IPR043138">
    <property type="entry name" value="GGT_lsub"/>
</dbReference>
<dbReference type="InterPro" id="IPR029055">
    <property type="entry name" value="Ntn_hydrolases_N"/>
</dbReference>
<reference evidence="2" key="1">
    <citation type="submission" date="2022-12" db="EMBL/GenBank/DDBJ databases">
        <authorList>
            <person name="Mo P."/>
        </authorList>
    </citation>
    <scope>NUCLEOTIDE SEQUENCE [LARGE SCALE GENOMIC DNA]</scope>
    <source>
        <strain evidence="2">HUAS 3-15</strain>
    </source>
</reference>
<keyword evidence="2" id="KW-1185">Reference proteome</keyword>
<dbReference type="Gene3D" id="3.60.20.40">
    <property type="match status" value="1"/>
</dbReference>
<dbReference type="InterPro" id="IPR052896">
    <property type="entry name" value="GGT-like_enzyme"/>
</dbReference>
<organism evidence="1 2">
    <name type="scientific">Kitasatospora cathayae</name>
    <dbReference type="NCBI Taxonomy" id="3004092"/>
    <lineage>
        <taxon>Bacteria</taxon>
        <taxon>Bacillati</taxon>
        <taxon>Actinomycetota</taxon>
        <taxon>Actinomycetes</taxon>
        <taxon>Kitasatosporales</taxon>
        <taxon>Streptomycetaceae</taxon>
        <taxon>Kitasatospora</taxon>
    </lineage>
</organism>
<accession>A0ABY7QDY0</accession>
<gene>
    <name evidence="1" type="ORF">O1G21_36950</name>
</gene>
<dbReference type="PRINTS" id="PR01210">
    <property type="entry name" value="GGTRANSPTASE"/>
</dbReference>
<protein>
    <submittedName>
        <fullName evidence="1">Gamma-glutamyltransferase family protein</fullName>
    </submittedName>
</protein>
<dbReference type="PANTHER" id="PTHR43881">
    <property type="entry name" value="GAMMA-GLUTAMYLTRANSPEPTIDASE (AFU_ORTHOLOGUE AFUA_4G13580)"/>
    <property type="match status" value="1"/>
</dbReference>
<dbReference type="SUPFAM" id="SSF56235">
    <property type="entry name" value="N-terminal nucleophile aminohydrolases (Ntn hydrolases)"/>
    <property type="match status" value="1"/>
</dbReference>